<evidence type="ECO:0000313" key="2">
    <source>
        <dbReference type="Proteomes" id="UP001227268"/>
    </source>
</evidence>
<comment type="caution">
    <text evidence="1">The sequence shown here is derived from an EMBL/GenBank/DDBJ whole genome shotgun (WGS) entry which is preliminary data.</text>
</comment>
<organism evidence="1 2">
    <name type="scientific">Naganishia friedmannii</name>
    <dbReference type="NCBI Taxonomy" id="89922"/>
    <lineage>
        <taxon>Eukaryota</taxon>
        <taxon>Fungi</taxon>
        <taxon>Dikarya</taxon>
        <taxon>Basidiomycota</taxon>
        <taxon>Agaricomycotina</taxon>
        <taxon>Tremellomycetes</taxon>
        <taxon>Filobasidiales</taxon>
        <taxon>Filobasidiaceae</taxon>
        <taxon>Naganishia</taxon>
    </lineage>
</organism>
<name>A0ACC2UX17_9TREE</name>
<dbReference type="Proteomes" id="UP001227268">
    <property type="component" value="Unassembled WGS sequence"/>
</dbReference>
<gene>
    <name evidence="1" type="ORF">QFC21_007154</name>
</gene>
<evidence type="ECO:0000313" key="1">
    <source>
        <dbReference type="EMBL" id="KAJ9091614.1"/>
    </source>
</evidence>
<accession>A0ACC2UX17</accession>
<keyword evidence="2" id="KW-1185">Reference proteome</keyword>
<proteinExistence type="predicted"/>
<reference evidence="1" key="1">
    <citation type="submission" date="2023-04" db="EMBL/GenBank/DDBJ databases">
        <title>Draft Genome sequencing of Naganishia species isolated from polar environments using Oxford Nanopore Technology.</title>
        <authorList>
            <person name="Leo P."/>
            <person name="Venkateswaran K."/>
        </authorList>
    </citation>
    <scope>NUCLEOTIDE SEQUENCE</scope>
    <source>
        <strain evidence="1">MNA-CCFEE 5423</strain>
    </source>
</reference>
<protein>
    <submittedName>
        <fullName evidence="1">Uncharacterized protein</fullName>
    </submittedName>
</protein>
<dbReference type="EMBL" id="JASBWT010000049">
    <property type="protein sequence ID" value="KAJ9091614.1"/>
    <property type="molecule type" value="Genomic_DNA"/>
</dbReference>
<sequence length="577" mass="62147">MKFSNVFTITYFATIACVVRAALPPAPRQNAAPTVKVYNGSYVGASQPGLGSEAFLGMPYAQPPVGAFRLRQPQSLNVSWTGAHDATKWGNVCPGVGISSTSNASYAQNYVLNEDCLNINIIRPAGIDAGANLPVLFWIYGGGFTQGTAEDPRYNGSYLVQRSVEQGKPIIFASINYRLNAFGFPAGQKAADEGLLNLGIRDQRLALHWVQENIYYFGGDPTAVTIWGQSAGGISCVLHMIAYGGRDDGLFRASQVDSGIFLNGNASLTTAAPGWNKFVNATGCSNATDTLNCLRSVPYGTYYNASINTAFAPSVIPDGDILQSPIPQLIEEGKFVKRCAIFGSNQDEGTAGIGAPTGINTDAQFLSVVANTWQSLGISNATIQQFRTLWPDDPADGSPHNTGDGTASTGFQDKRVFSLYTDAVTAGTRLFSKAHSAVAPTWSYRFWQIPDNSSIELGAYHLAEVPYFMGVLNRTARNPLGYRPDTLALSQMMQTFLINYVNTGNPNEGTAVSLNWPSYATSQQALVFLRRNASYAIDDNYRNPQIKFLTEIALGVTPVSTSYTETRSSRSGLTLDA</sequence>